<evidence type="ECO:0000313" key="1">
    <source>
        <dbReference type="EMBL" id="GAP02883.1"/>
    </source>
</evidence>
<evidence type="ECO:0000313" key="2">
    <source>
        <dbReference type="Proteomes" id="UP000061227"/>
    </source>
</evidence>
<sequence length="47" mass="5586">MRKTQRGLTFPTLNSGELMSFLDWAKLIEILVNLLLRIHRHLKPKKK</sequence>
<name>A0A3F3H9F1_9LACO</name>
<dbReference type="STRING" id="220714.SAMN05660469_1267"/>
<gene>
    <name evidence="1" type="ORF">FPFC_030630</name>
</gene>
<dbReference type="AlphaFoldDB" id="A0A3F3H9F1"/>
<dbReference type="EMBL" id="DF968065">
    <property type="protein sequence ID" value="GAP02883.1"/>
    <property type="molecule type" value="Genomic_DNA"/>
</dbReference>
<accession>A0A3F3H9F1</accession>
<keyword evidence="2" id="KW-1185">Reference proteome</keyword>
<protein>
    <submittedName>
        <fullName evidence="1">Uncharacterized protein</fullName>
    </submittedName>
</protein>
<dbReference type="Proteomes" id="UP000061227">
    <property type="component" value="Unassembled WGS sequence"/>
</dbReference>
<proteinExistence type="predicted"/>
<reference evidence="1 2" key="1">
    <citation type="journal article" date="2015" name="BMC Genomics">
        <title>Comparative genomics of Fructobacillus spp. and Leuconostoc spp. reveals niche-specific evolution of Fructobacillus spp.</title>
        <authorList>
            <person name="Endo A."/>
            <person name="Tanizawa Y."/>
            <person name="Tanaka N."/>
            <person name="Maeno S."/>
            <person name="Kumar H."/>
            <person name="Shiwa Y."/>
            <person name="Okada S."/>
            <person name="Yoshikawa H."/>
            <person name="Dicks L."/>
            <person name="Nakagawa J."/>
            <person name="Arita M."/>
        </authorList>
    </citation>
    <scope>NUCLEOTIDE SEQUENCE [LARGE SCALE GENOMIC DNA]</scope>
    <source>
        <strain evidence="1 2">DSM 15468</strain>
    </source>
</reference>
<organism evidence="1 2">
    <name type="scientific">Fructobacillus pseudoficulneus</name>
    <dbReference type="NCBI Taxonomy" id="220714"/>
    <lineage>
        <taxon>Bacteria</taxon>
        <taxon>Bacillati</taxon>
        <taxon>Bacillota</taxon>
        <taxon>Bacilli</taxon>
        <taxon>Lactobacillales</taxon>
        <taxon>Lactobacillaceae</taxon>
        <taxon>Fructobacillus</taxon>
    </lineage>
</organism>